<dbReference type="CDD" id="cd07061">
    <property type="entry name" value="HP_HAP_like"/>
    <property type="match status" value="1"/>
</dbReference>
<dbReference type="SUPFAM" id="SSF53254">
    <property type="entry name" value="Phosphoglycerate mutase-like"/>
    <property type="match status" value="1"/>
</dbReference>
<dbReference type="EMBL" id="KQ086131">
    <property type="protein sequence ID" value="KLO07590.1"/>
    <property type="molecule type" value="Genomic_DNA"/>
</dbReference>
<feature type="signal peptide" evidence="2">
    <location>
        <begin position="1"/>
        <end position="18"/>
    </location>
</feature>
<evidence type="ECO:0000256" key="2">
    <source>
        <dbReference type="SAM" id="SignalP"/>
    </source>
</evidence>
<evidence type="ECO:0000256" key="1">
    <source>
        <dbReference type="ARBA" id="ARBA00022801"/>
    </source>
</evidence>
<name>A0A0H2R706_9AGAM</name>
<evidence type="ECO:0000313" key="3">
    <source>
        <dbReference type="EMBL" id="KLO07590.1"/>
    </source>
</evidence>
<reference evidence="3 4" key="1">
    <citation type="submission" date="2015-04" db="EMBL/GenBank/DDBJ databases">
        <title>Complete genome sequence of Schizopora paradoxa KUC8140, a cosmopolitan wood degrader in East Asia.</title>
        <authorList>
            <consortium name="DOE Joint Genome Institute"/>
            <person name="Min B."/>
            <person name="Park H."/>
            <person name="Jang Y."/>
            <person name="Kim J.-J."/>
            <person name="Kim K.H."/>
            <person name="Pangilinan J."/>
            <person name="Lipzen A."/>
            <person name="Riley R."/>
            <person name="Grigoriev I.V."/>
            <person name="Spatafora J.W."/>
            <person name="Choi I.-G."/>
        </authorList>
    </citation>
    <scope>NUCLEOTIDE SEQUENCE [LARGE SCALE GENOMIC DNA]</scope>
    <source>
        <strain evidence="3 4">KUC8140</strain>
    </source>
</reference>
<dbReference type="OrthoDB" id="6509975at2759"/>
<keyword evidence="1" id="KW-0378">Hydrolase</keyword>
<dbReference type="InParanoid" id="A0A0H2R706"/>
<dbReference type="GO" id="GO:0003993">
    <property type="term" value="F:acid phosphatase activity"/>
    <property type="evidence" value="ECO:0007669"/>
    <property type="project" value="TreeGrafter"/>
</dbReference>
<gene>
    <name evidence="3" type="ORF">SCHPADRAFT_836437</name>
</gene>
<protein>
    <submittedName>
        <fullName evidence="3">Phosphoglycerate mutase-like protein</fullName>
    </submittedName>
</protein>
<dbReference type="InterPro" id="IPR000560">
    <property type="entry name" value="His_Pase_clade-2"/>
</dbReference>
<dbReference type="FunFam" id="3.40.50.1240:FF:000033">
    <property type="entry name" value="Chromosome 12, whole genome shotgun sequence"/>
    <property type="match status" value="1"/>
</dbReference>
<dbReference type="PROSITE" id="PS00616">
    <property type="entry name" value="HIS_ACID_PHOSPHAT_1"/>
    <property type="match status" value="1"/>
</dbReference>
<dbReference type="PANTHER" id="PTHR20963">
    <property type="entry name" value="MULTIPLE INOSITOL POLYPHOSPHATE PHOSPHATASE-RELATED"/>
    <property type="match status" value="1"/>
</dbReference>
<proteinExistence type="predicted"/>
<dbReference type="PANTHER" id="PTHR20963:SF42">
    <property type="entry name" value="PHOSPHOGLYCERATE MUTASE-LIKE PROTEIN"/>
    <property type="match status" value="1"/>
</dbReference>
<dbReference type="Gene3D" id="3.40.50.1240">
    <property type="entry name" value="Phosphoglycerate mutase-like"/>
    <property type="match status" value="1"/>
</dbReference>
<sequence>MLSSVCVVVACLLPLASAGIWGAPARRATPKAGASAFVGSTTSFAFPPPSATNAGSAFSTFFPDASEVGFPGPTPTGDEAAEIVTATSVPKVSGAFPLLNPSTFGNKSTAFDVTRLWGNLAPMFSVDSFGLPDANELIPAGCDLQQVHLVHRHGARYPTTGAPPSALAAKLHNATVNGTGFTATGDLEFLNTWTYKLGAELLTPFGRQQLYDLGASFRVKYGALLKNFTDLPVFRTTSENRMVASALNFAAGFFGIPDYQTDYQQVISIENPGFNNSLAPFDTCNNSNNAIGNFGAVQEAKWVAIYLQDATKRLNSMIKGVTFEVSDVFGMQQTCAYETVALGFSAFCDLFTQEEWEGYEYANDLSFWYGEGPGSPTTSAQGIGYVQELIARLTQTPLTEFNSTVNSTIVSSNVTFPLSQPIFVDATHDVVIANIVTAMNFTSLAKNGPLPTDHIPKGQTYVTSQISPFASRFVGQVLSCSSSSSQPTHIRWILNDAVLPMTGIQGCKEDKNGLCELDAFISGMKTRIGETDYAFDCLANYTIPNPDLIIDGRFPANLRNQTI</sequence>
<evidence type="ECO:0000313" key="4">
    <source>
        <dbReference type="Proteomes" id="UP000053477"/>
    </source>
</evidence>
<feature type="chain" id="PRO_5005201556" evidence="2">
    <location>
        <begin position="19"/>
        <end position="563"/>
    </location>
</feature>
<dbReference type="Proteomes" id="UP000053477">
    <property type="component" value="Unassembled WGS sequence"/>
</dbReference>
<accession>A0A0H2R706</accession>
<keyword evidence="2" id="KW-0732">Signal</keyword>
<dbReference type="AlphaFoldDB" id="A0A0H2R706"/>
<keyword evidence="4" id="KW-1185">Reference proteome</keyword>
<dbReference type="InterPro" id="IPR029033">
    <property type="entry name" value="His_PPase_superfam"/>
</dbReference>
<organism evidence="3 4">
    <name type="scientific">Schizopora paradoxa</name>
    <dbReference type="NCBI Taxonomy" id="27342"/>
    <lineage>
        <taxon>Eukaryota</taxon>
        <taxon>Fungi</taxon>
        <taxon>Dikarya</taxon>
        <taxon>Basidiomycota</taxon>
        <taxon>Agaricomycotina</taxon>
        <taxon>Agaricomycetes</taxon>
        <taxon>Hymenochaetales</taxon>
        <taxon>Schizoporaceae</taxon>
        <taxon>Schizopora</taxon>
    </lineage>
</organism>
<dbReference type="Pfam" id="PF00328">
    <property type="entry name" value="His_Phos_2"/>
    <property type="match status" value="1"/>
</dbReference>
<dbReference type="STRING" id="27342.A0A0H2R706"/>
<dbReference type="InterPro" id="IPR033379">
    <property type="entry name" value="Acid_Pase_AS"/>
</dbReference>